<comment type="caution">
    <text evidence="3">The sequence shown here is derived from an EMBL/GenBank/DDBJ whole genome shotgun (WGS) entry which is preliminary data.</text>
</comment>
<feature type="region of interest" description="Disordered" evidence="1">
    <location>
        <begin position="154"/>
        <end position="175"/>
    </location>
</feature>
<dbReference type="EMBL" id="JAWXXV010000001">
    <property type="protein sequence ID" value="MDX5984677.1"/>
    <property type="molecule type" value="Genomic_DNA"/>
</dbReference>
<proteinExistence type="predicted"/>
<evidence type="ECO:0000256" key="1">
    <source>
        <dbReference type="SAM" id="MobiDB-lite"/>
    </source>
</evidence>
<evidence type="ECO:0000313" key="3">
    <source>
        <dbReference type="EMBL" id="MDX5984677.1"/>
    </source>
</evidence>
<name>A0ABU4PLF7_9SPHN</name>
<feature type="chain" id="PRO_5045725654" evidence="2">
    <location>
        <begin position="29"/>
        <end position="175"/>
    </location>
</feature>
<dbReference type="RefSeq" id="WP_154651264.1">
    <property type="nucleotide sequence ID" value="NZ_JAWXXV010000001.1"/>
</dbReference>
<sequence>MMLEFRWAKLAALISAVLMSGISFEVQAADRGPVQVWFTGEPAEVSDKLANLCADRQAAVVEQDEHHVLCQREVSGAKGIFAQVLLGNSYSTSPQLNIRFALLRDRKSVRVQASQWIELQMAGGQTRRTPLNNREQEDQLLNLLVGLGADENAPMAQWLPPATPDQNPVPATAKP</sequence>
<keyword evidence="2" id="KW-0732">Signal</keyword>
<keyword evidence="4" id="KW-1185">Reference proteome</keyword>
<protein>
    <submittedName>
        <fullName evidence="3">Uncharacterized protein</fullName>
    </submittedName>
</protein>
<accession>A0ABU4PLF7</accession>
<feature type="signal peptide" evidence="2">
    <location>
        <begin position="1"/>
        <end position="28"/>
    </location>
</feature>
<dbReference type="Proteomes" id="UP001279660">
    <property type="component" value="Unassembled WGS sequence"/>
</dbReference>
<organism evidence="3 4">
    <name type="scientific">Sphingomonas echinoides</name>
    <dbReference type="NCBI Taxonomy" id="59803"/>
    <lineage>
        <taxon>Bacteria</taxon>
        <taxon>Pseudomonadati</taxon>
        <taxon>Pseudomonadota</taxon>
        <taxon>Alphaproteobacteria</taxon>
        <taxon>Sphingomonadales</taxon>
        <taxon>Sphingomonadaceae</taxon>
        <taxon>Sphingomonas</taxon>
    </lineage>
</organism>
<evidence type="ECO:0000256" key="2">
    <source>
        <dbReference type="SAM" id="SignalP"/>
    </source>
</evidence>
<evidence type="ECO:0000313" key="4">
    <source>
        <dbReference type="Proteomes" id="UP001279660"/>
    </source>
</evidence>
<gene>
    <name evidence="3" type="ORF">SIL82_10420</name>
</gene>
<reference evidence="3 4" key="1">
    <citation type="submission" date="2023-11" db="EMBL/GenBank/DDBJ databases">
        <title>MicrobeMod: A computational toolkit for identifying prokaryotic methylation and restriction-modification with nanopore sequencing.</title>
        <authorList>
            <person name="Crits-Christoph A."/>
            <person name="Kang S.C."/>
            <person name="Lee H."/>
            <person name="Ostrov N."/>
        </authorList>
    </citation>
    <scope>NUCLEOTIDE SEQUENCE [LARGE SCALE GENOMIC DNA]</scope>
    <source>
        <strain evidence="3 4">ATCC 14820</strain>
    </source>
</reference>